<dbReference type="STRING" id="6313.A0A158PAK1"/>
<keyword evidence="1" id="KW-1185">Reference proteome</keyword>
<reference evidence="2" key="2">
    <citation type="submission" date="2016-04" db="UniProtKB">
        <authorList>
            <consortium name="WormBaseParasite"/>
        </authorList>
    </citation>
    <scope>IDENTIFICATION</scope>
</reference>
<accession>A0A158PAK1</accession>
<name>A0A158PAK1_ANGCA</name>
<organism evidence="1 2">
    <name type="scientific">Angiostrongylus cantonensis</name>
    <name type="common">Rat lungworm</name>
    <dbReference type="NCBI Taxonomy" id="6313"/>
    <lineage>
        <taxon>Eukaryota</taxon>
        <taxon>Metazoa</taxon>
        <taxon>Ecdysozoa</taxon>
        <taxon>Nematoda</taxon>
        <taxon>Chromadorea</taxon>
        <taxon>Rhabditida</taxon>
        <taxon>Rhabditina</taxon>
        <taxon>Rhabditomorpha</taxon>
        <taxon>Strongyloidea</taxon>
        <taxon>Metastrongylidae</taxon>
        <taxon>Angiostrongylus</taxon>
    </lineage>
</organism>
<dbReference type="AlphaFoldDB" id="A0A158PAK1"/>
<dbReference type="GO" id="GO:0019185">
    <property type="term" value="C:snRNA-activating protein complex"/>
    <property type="evidence" value="ECO:0007669"/>
    <property type="project" value="TreeGrafter"/>
</dbReference>
<evidence type="ECO:0000313" key="2">
    <source>
        <dbReference type="WBParaSite" id="ACAC_0000959501-mRNA-1"/>
    </source>
</evidence>
<dbReference type="Pfam" id="PF12251">
    <property type="entry name" value="SNAPC3"/>
    <property type="match status" value="1"/>
</dbReference>
<dbReference type="InterPro" id="IPR022042">
    <property type="entry name" value="snRNA-activating_su3"/>
</dbReference>
<dbReference type="GO" id="GO:0000978">
    <property type="term" value="F:RNA polymerase II cis-regulatory region sequence-specific DNA binding"/>
    <property type="evidence" value="ECO:0007669"/>
    <property type="project" value="TreeGrafter"/>
</dbReference>
<dbReference type="WBParaSite" id="ACAC_0000959501-mRNA-1">
    <property type="protein sequence ID" value="ACAC_0000959501-mRNA-1"/>
    <property type="gene ID" value="ACAC_0000959501"/>
</dbReference>
<dbReference type="PANTHER" id="PTHR13421:SF22">
    <property type="entry name" value="SNRNA-ACTIVATING PROTEIN COMPLEX SUBUNIT 3"/>
    <property type="match status" value="1"/>
</dbReference>
<reference evidence="1" key="1">
    <citation type="submission" date="2012-09" db="EMBL/GenBank/DDBJ databases">
        <authorList>
            <person name="Martin A.A."/>
        </authorList>
    </citation>
    <scope>NUCLEOTIDE SEQUENCE</scope>
</reference>
<dbReference type="GO" id="GO:0042796">
    <property type="term" value="P:snRNA transcription by RNA polymerase III"/>
    <property type="evidence" value="ECO:0007669"/>
    <property type="project" value="TreeGrafter"/>
</dbReference>
<sequence length="393" mass="45720">MDRRFNADFYLFVSPVVELREFLEEAYAAKQKLNDLFLLSPGTSDGMQSLSPNQDYDIKSAFVKITNCAPATARKIFDDELQYALERNTIAKNAQRKSNYLRDLKYDKFDCSEKKLKRGHSTPLEQPCEKDIVLTCTVVVPHNKILSQEETRNTRLLAPQRKLMLRGDSTLLSLRQKIVRAFTLITDIRVYYSFSLSFQFCICDAVARLEDGHELEPLDSLKTDMAVYPSSFIFIHDTFYIDYSLPNSQDISEPIREFMARKKCFDPVTSRDIEGVKIIDLKLRLGQPYVFQHSGTCEHLLVFHDLRLLEKTDVQALERYPLVLFEKRGDVRCAACKQHYAAFVVEECDRLPSPYMMFCDECFREFFFMHGHKIGQFKAHPYHPINRFTVLGE</sequence>
<dbReference type="Proteomes" id="UP000035642">
    <property type="component" value="Unassembled WGS sequence"/>
</dbReference>
<dbReference type="GO" id="GO:0001046">
    <property type="term" value="F:core promoter sequence-specific DNA binding"/>
    <property type="evidence" value="ECO:0007669"/>
    <property type="project" value="TreeGrafter"/>
</dbReference>
<dbReference type="GO" id="GO:0003681">
    <property type="term" value="F:bent DNA binding"/>
    <property type="evidence" value="ECO:0007669"/>
    <property type="project" value="TreeGrafter"/>
</dbReference>
<evidence type="ECO:0000313" key="1">
    <source>
        <dbReference type="Proteomes" id="UP000035642"/>
    </source>
</evidence>
<dbReference type="GO" id="GO:0042795">
    <property type="term" value="P:snRNA transcription by RNA polymerase II"/>
    <property type="evidence" value="ECO:0007669"/>
    <property type="project" value="TreeGrafter"/>
</dbReference>
<proteinExistence type="predicted"/>
<dbReference type="GO" id="GO:0001006">
    <property type="term" value="F:RNA polymerase III type 3 promoter sequence-specific DNA binding"/>
    <property type="evidence" value="ECO:0007669"/>
    <property type="project" value="TreeGrafter"/>
</dbReference>
<dbReference type="PANTHER" id="PTHR13421">
    <property type="entry name" value="SNRNA-ACTIVATING PROTEIN COMPLEX SUBUNIT 3"/>
    <property type="match status" value="1"/>
</dbReference>
<protein>
    <submittedName>
        <fullName evidence="2">snRNA-activating protein complex subunit 3</fullName>
    </submittedName>
</protein>